<dbReference type="EMBL" id="ANCE01000090">
    <property type="protein sequence ID" value="EMK24637.1"/>
    <property type="molecule type" value="Genomic_DNA"/>
</dbReference>
<reference evidence="2 3" key="1">
    <citation type="submission" date="2013-01" db="EMBL/GenBank/DDBJ databases">
        <authorList>
            <person name="Harkins D.M."/>
            <person name="Durkin A.S."/>
            <person name="Brinkac L.M."/>
            <person name="Haft D.H."/>
            <person name="Selengut J.D."/>
            <person name="Sanka R."/>
            <person name="DePew J."/>
            <person name="Purushe J."/>
            <person name="Galloway R.L."/>
            <person name="Vinetz J.M."/>
            <person name="Sutton G.G."/>
            <person name="Nierman W.C."/>
            <person name="Fouts D.E."/>
        </authorList>
    </citation>
    <scope>NUCLEOTIDE SEQUENCE [LARGE SCALE GENOMIC DNA]</scope>
    <source>
        <strain evidence="2 3">Nikolaevo</strain>
    </source>
</reference>
<evidence type="ECO:0000256" key="1">
    <source>
        <dbReference type="SAM" id="MobiDB-lite"/>
    </source>
</evidence>
<dbReference type="Proteomes" id="UP000011980">
    <property type="component" value="Unassembled WGS sequence"/>
</dbReference>
<dbReference type="AlphaFoldDB" id="M6FC56"/>
<protein>
    <submittedName>
        <fullName evidence="2">Uncharacterized protein</fullName>
    </submittedName>
</protein>
<dbReference type="PATRIC" id="fig|1240687.3.peg.1790"/>
<organism evidence="2 3">
    <name type="scientific">Leptospira kirschneri serovar Bulgarica str. Nikolaevo</name>
    <dbReference type="NCBI Taxonomy" id="1240687"/>
    <lineage>
        <taxon>Bacteria</taxon>
        <taxon>Pseudomonadati</taxon>
        <taxon>Spirochaetota</taxon>
        <taxon>Spirochaetia</taxon>
        <taxon>Leptospirales</taxon>
        <taxon>Leptospiraceae</taxon>
        <taxon>Leptospira</taxon>
    </lineage>
</organism>
<comment type="caution">
    <text evidence="2">The sequence shown here is derived from an EMBL/GenBank/DDBJ whole genome shotgun (WGS) entry which is preliminary data.</text>
</comment>
<sequence>MCYQSASKLKSYNPNNGTSPNIPHSEIFQPLLPKLYSISKQMILIFKDP</sequence>
<evidence type="ECO:0000313" key="2">
    <source>
        <dbReference type="EMBL" id="EMK24637.1"/>
    </source>
</evidence>
<accession>M6FC56</accession>
<evidence type="ECO:0000313" key="3">
    <source>
        <dbReference type="Proteomes" id="UP000011980"/>
    </source>
</evidence>
<feature type="region of interest" description="Disordered" evidence="1">
    <location>
        <begin position="1"/>
        <end position="21"/>
    </location>
</feature>
<name>M6FC56_9LEPT</name>
<gene>
    <name evidence="2" type="ORF">LEP1GSC008_4060</name>
</gene>
<proteinExistence type="predicted"/>